<dbReference type="PANTHER" id="PTHR30329">
    <property type="entry name" value="STATOR ELEMENT OF FLAGELLAR MOTOR COMPLEX"/>
    <property type="match status" value="1"/>
</dbReference>
<evidence type="ECO:0000256" key="1">
    <source>
        <dbReference type="ARBA" id="ARBA00004442"/>
    </source>
</evidence>
<organism evidence="6 7">
    <name type="scientific">Desulfobotulus pelophilus</name>
    <dbReference type="NCBI Taxonomy" id="2823377"/>
    <lineage>
        <taxon>Bacteria</taxon>
        <taxon>Pseudomonadati</taxon>
        <taxon>Thermodesulfobacteriota</taxon>
        <taxon>Desulfobacteria</taxon>
        <taxon>Desulfobacterales</taxon>
        <taxon>Desulfobacteraceae</taxon>
        <taxon>Desulfobotulus</taxon>
    </lineage>
</organism>
<comment type="caution">
    <text evidence="6">The sequence shown here is derived from an EMBL/GenBank/DDBJ whole genome shotgun (WGS) entry which is preliminary data.</text>
</comment>
<protein>
    <submittedName>
        <fullName evidence="6">OmpA family protein</fullName>
    </submittedName>
</protein>
<reference evidence="6 7" key="1">
    <citation type="submission" date="2022-11" db="EMBL/GenBank/DDBJ databases">
        <title>Desulfobotulus tamanensis H1 sp. nov. - anaerobic, alkaliphilic, sulphate reducing bacterium isolated from terrestrial mud volcano.</title>
        <authorList>
            <person name="Frolova A."/>
            <person name="Merkel A.Y."/>
            <person name="Slobodkin A.I."/>
        </authorList>
    </citation>
    <scope>NUCLEOTIDE SEQUENCE [LARGE SCALE GENOMIC DNA]</scope>
    <source>
        <strain evidence="6 7">H1</strain>
    </source>
</reference>
<evidence type="ECO:0000256" key="3">
    <source>
        <dbReference type="ARBA" id="ARBA00023237"/>
    </source>
</evidence>
<dbReference type="InterPro" id="IPR006664">
    <property type="entry name" value="OMP_bac"/>
</dbReference>
<dbReference type="InterPro" id="IPR006665">
    <property type="entry name" value="OmpA-like"/>
</dbReference>
<accession>A0ABT3N8J4</accession>
<feature type="domain" description="OmpA-like" evidence="5">
    <location>
        <begin position="1"/>
        <end position="90"/>
    </location>
</feature>
<dbReference type="Gene3D" id="3.30.1330.60">
    <property type="entry name" value="OmpA-like domain"/>
    <property type="match status" value="1"/>
</dbReference>
<comment type="subcellular location">
    <subcellularLocation>
        <location evidence="1">Cell outer membrane</location>
    </subcellularLocation>
</comment>
<dbReference type="InterPro" id="IPR050330">
    <property type="entry name" value="Bact_OuterMem_StrucFunc"/>
</dbReference>
<evidence type="ECO:0000256" key="4">
    <source>
        <dbReference type="PROSITE-ProRule" id="PRU00473"/>
    </source>
</evidence>
<proteinExistence type="predicted"/>
<name>A0ABT3N8J4_9BACT</name>
<keyword evidence="2 4" id="KW-0472">Membrane</keyword>
<dbReference type="PANTHER" id="PTHR30329:SF21">
    <property type="entry name" value="LIPOPROTEIN YIAD-RELATED"/>
    <property type="match status" value="1"/>
</dbReference>
<evidence type="ECO:0000313" key="7">
    <source>
        <dbReference type="Proteomes" id="UP001209681"/>
    </source>
</evidence>
<evidence type="ECO:0000259" key="5">
    <source>
        <dbReference type="PROSITE" id="PS51123"/>
    </source>
</evidence>
<dbReference type="SUPFAM" id="SSF103088">
    <property type="entry name" value="OmpA-like"/>
    <property type="match status" value="1"/>
</dbReference>
<keyword evidence="3" id="KW-0998">Cell outer membrane</keyword>
<dbReference type="CDD" id="cd07185">
    <property type="entry name" value="OmpA_C-like"/>
    <property type="match status" value="1"/>
</dbReference>
<dbReference type="RefSeq" id="WP_265424381.1">
    <property type="nucleotide sequence ID" value="NZ_JAPFPW010000005.1"/>
</dbReference>
<evidence type="ECO:0000256" key="2">
    <source>
        <dbReference type="ARBA" id="ARBA00023136"/>
    </source>
</evidence>
<dbReference type="PROSITE" id="PS51123">
    <property type="entry name" value="OMPA_2"/>
    <property type="match status" value="1"/>
</dbReference>
<gene>
    <name evidence="6" type="ORF">OOT00_05855</name>
</gene>
<dbReference type="PRINTS" id="PR01021">
    <property type="entry name" value="OMPADOMAIN"/>
</dbReference>
<dbReference type="EMBL" id="JAPFPW010000005">
    <property type="protein sequence ID" value="MCW7753511.1"/>
    <property type="molecule type" value="Genomic_DNA"/>
</dbReference>
<dbReference type="Pfam" id="PF00691">
    <property type="entry name" value="OmpA"/>
    <property type="match status" value="1"/>
</dbReference>
<sequence length="90" mass="10181">MHHRTVVWAIMEKAENHGRKVLLAGFADSHGDHRYNQELSLKRAVVVADALKARGVHRVRGLGVGQELPVASNENPEGRARNRRVEIWVR</sequence>
<dbReference type="Proteomes" id="UP001209681">
    <property type="component" value="Unassembled WGS sequence"/>
</dbReference>
<dbReference type="InterPro" id="IPR036737">
    <property type="entry name" value="OmpA-like_sf"/>
</dbReference>
<keyword evidence="7" id="KW-1185">Reference proteome</keyword>
<evidence type="ECO:0000313" key="6">
    <source>
        <dbReference type="EMBL" id="MCW7753511.1"/>
    </source>
</evidence>